<accession>A0AAJ0GCR1</accession>
<comment type="similarity">
    <text evidence="1">Belongs to the FAD-binding monooxygenase family.</text>
</comment>
<evidence type="ECO:0008006" key="4">
    <source>
        <dbReference type="Google" id="ProtNLM"/>
    </source>
</evidence>
<dbReference type="PANTHER" id="PTHR42877">
    <property type="entry name" value="L-ORNITHINE N(5)-MONOOXYGENASE-RELATED"/>
    <property type="match status" value="1"/>
</dbReference>
<keyword evidence="3" id="KW-1185">Reference proteome</keyword>
<name>A0AAJ0GCR1_9PEZI</name>
<evidence type="ECO:0000313" key="2">
    <source>
        <dbReference type="EMBL" id="KAK3054479.1"/>
    </source>
</evidence>
<organism evidence="2 3">
    <name type="scientific">Extremus antarcticus</name>
    <dbReference type="NCBI Taxonomy" id="702011"/>
    <lineage>
        <taxon>Eukaryota</taxon>
        <taxon>Fungi</taxon>
        <taxon>Dikarya</taxon>
        <taxon>Ascomycota</taxon>
        <taxon>Pezizomycotina</taxon>
        <taxon>Dothideomycetes</taxon>
        <taxon>Dothideomycetidae</taxon>
        <taxon>Mycosphaerellales</taxon>
        <taxon>Extremaceae</taxon>
        <taxon>Extremus</taxon>
    </lineage>
</organism>
<proteinExistence type="inferred from homology"/>
<dbReference type="Gene3D" id="3.50.50.60">
    <property type="entry name" value="FAD/NAD(P)-binding domain"/>
    <property type="match status" value="1"/>
</dbReference>
<dbReference type="Proteomes" id="UP001271007">
    <property type="component" value="Unassembled WGS sequence"/>
</dbReference>
<evidence type="ECO:0000313" key="3">
    <source>
        <dbReference type="Proteomes" id="UP001271007"/>
    </source>
</evidence>
<dbReference type="InterPro" id="IPR036188">
    <property type="entry name" value="FAD/NAD-bd_sf"/>
</dbReference>
<protein>
    <recommendedName>
        <fullName evidence="4">Flavin-containing monooxygenase</fullName>
    </recommendedName>
</protein>
<evidence type="ECO:0000256" key="1">
    <source>
        <dbReference type="ARBA" id="ARBA00010139"/>
    </source>
</evidence>
<sequence length="242" mass="27771">MASRVPPTHTPGYLEALIQPNTEPVYSDIVSIDETGLHTEDGNFHEVDLIVCATGFDMAWTPHFELRGVDDARIQDAWSPVPNCYLGIAAPGFPNYWVMNGPRGNLCNGTVIPCFETQLDYVIQAAKKIQSDRIRAIEVKQDITTALNKYIDTWHEGGVWSGECKSWYKNNTKGGKIMCWGGSSIHYLKSIKYPRWEHYHIRYIDDNPWAFLGNGRTKGEWYDDFEMMTPYFRLSHTPWDIE</sequence>
<reference evidence="2" key="1">
    <citation type="submission" date="2023-04" db="EMBL/GenBank/DDBJ databases">
        <title>Black Yeasts Isolated from many extreme environments.</title>
        <authorList>
            <person name="Coleine C."/>
            <person name="Stajich J.E."/>
            <person name="Selbmann L."/>
        </authorList>
    </citation>
    <scope>NUCLEOTIDE SEQUENCE</scope>
    <source>
        <strain evidence="2">CCFEE 5312</strain>
    </source>
</reference>
<dbReference type="PANTHER" id="PTHR42877:SF8">
    <property type="entry name" value="MONOOXYGENASE"/>
    <property type="match status" value="1"/>
</dbReference>
<dbReference type="SUPFAM" id="SSF51905">
    <property type="entry name" value="FAD/NAD(P)-binding domain"/>
    <property type="match status" value="1"/>
</dbReference>
<dbReference type="AlphaFoldDB" id="A0AAJ0GCR1"/>
<gene>
    <name evidence="2" type="ORF">LTR09_004748</name>
</gene>
<dbReference type="EMBL" id="JAWDJX010000012">
    <property type="protein sequence ID" value="KAK3054479.1"/>
    <property type="molecule type" value="Genomic_DNA"/>
</dbReference>
<dbReference type="InterPro" id="IPR051209">
    <property type="entry name" value="FAD-bind_Monooxygenase_sf"/>
</dbReference>
<comment type="caution">
    <text evidence="2">The sequence shown here is derived from an EMBL/GenBank/DDBJ whole genome shotgun (WGS) entry which is preliminary data.</text>
</comment>